<dbReference type="SMART" id="SM00355">
    <property type="entry name" value="ZnF_C2H2"/>
    <property type="match status" value="16"/>
</dbReference>
<keyword evidence="2" id="KW-0677">Repeat</keyword>
<feature type="compositionally biased region" description="Basic and acidic residues" evidence="7">
    <location>
        <begin position="944"/>
        <end position="954"/>
    </location>
</feature>
<feature type="region of interest" description="Disordered" evidence="7">
    <location>
        <begin position="53"/>
        <end position="100"/>
    </location>
</feature>
<feature type="domain" description="C2H2-type" evidence="8">
    <location>
        <begin position="251"/>
        <end position="279"/>
    </location>
</feature>
<feature type="region of interest" description="Disordered" evidence="7">
    <location>
        <begin position="418"/>
        <end position="467"/>
    </location>
</feature>
<dbReference type="GO" id="GO:0008270">
    <property type="term" value="F:zinc ion binding"/>
    <property type="evidence" value="ECO:0007669"/>
    <property type="project" value="UniProtKB-KW"/>
</dbReference>
<evidence type="ECO:0000313" key="9">
    <source>
        <dbReference type="EMBL" id="CAG6670508.1"/>
    </source>
</evidence>
<dbReference type="InterPro" id="IPR050826">
    <property type="entry name" value="Krueppel_C2H2_ZnFinger"/>
</dbReference>
<feature type="domain" description="C2H2-type" evidence="8">
    <location>
        <begin position="512"/>
        <end position="535"/>
    </location>
</feature>
<dbReference type="AlphaFoldDB" id="A0A8D8SIT4"/>
<protein>
    <submittedName>
        <fullName evidence="9">Zinc finger protein 423</fullName>
    </submittedName>
</protein>
<keyword evidence="5" id="KW-0539">Nucleus</keyword>
<proteinExistence type="predicted"/>
<feature type="region of interest" description="Disordered" evidence="7">
    <location>
        <begin position="196"/>
        <end position="215"/>
    </location>
</feature>
<feature type="domain" description="C2H2-type" evidence="8">
    <location>
        <begin position="555"/>
        <end position="577"/>
    </location>
</feature>
<reference evidence="9" key="1">
    <citation type="submission" date="2021-05" db="EMBL/GenBank/DDBJ databases">
        <authorList>
            <person name="Alioto T."/>
            <person name="Alioto T."/>
            <person name="Gomez Garrido J."/>
        </authorList>
    </citation>
    <scope>NUCLEOTIDE SEQUENCE</scope>
</reference>
<organism evidence="9">
    <name type="scientific">Cacopsylla melanoneura</name>
    <dbReference type="NCBI Taxonomy" id="428564"/>
    <lineage>
        <taxon>Eukaryota</taxon>
        <taxon>Metazoa</taxon>
        <taxon>Ecdysozoa</taxon>
        <taxon>Arthropoda</taxon>
        <taxon>Hexapoda</taxon>
        <taxon>Insecta</taxon>
        <taxon>Pterygota</taxon>
        <taxon>Neoptera</taxon>
        <taxon>Paraneoptera</taxon>
        <taxon>Hemiptera</taxon>
        <taxon>Sternorrhyncha</taxon>
        <taxon>Psylloidea</taxon>
        <taxon>Psyllidae</taxon>
        <taxon>Psyllinae</taxon>
        <taxon>Cacopsylla</taxon>
    </lineage>
</organism>
<feature type="compositionally biased region" description="Basic and acidic residues" evidence="7">
    <location>
        <begin position="1036"/>
        <end position="1052"/>
    </location>
</feature>
<feature type="compositionally biased region" description="Basic and acidic residues" evidence="7">
    <location>
        <begin position="964"/>
        <end position="1019"/>
    </location>
</feature>
<evidence type="ECO:0000256" key="4">
    <source>
        <dbReference type="ARBA" id="ARBA00022833"/>
    </source>
</evidence>
<keyword evidence="4" id="KW-0862">Zinc</keyword>
<feature type="domain" description="C2H2-type" evidence="8">
    <location>
        <begin position="279"/>
        <end position="307"/>
    </location>
</feature>
<name>A0A8D8SIT4_9HEMI</name>
<feature type="domain" description="C2H2-type" evidence="8">
    <location>
        <begin position="158"/>
        <end position="185"/>
    </location>
</feature>
<feature type="domain" description="C2H2-type" evidence="8">
    <location>
        <begin position="822"/>
        <end position="850"/>
    </location>
</feature>
<feature type="region of interest" description="Disordered" evidence="7">
    <location>
        <begin position="917"/>
        <end position="1142"/>
    </location>
</feature>
<evidence type="ECO:0000256" key="7">
    <source>
        <dbReference type="SAM" id="MobiDB-lite"/>
    </source>
</evidence>
<dbReference type="Pfam" id="PF00096">
    <property type="entry name" value="zf-C2H2"/>
    <property type="match status" value="3"/>
</dbReference>
<dbReference type="Gene3D" id="3.30.160.60">
    <property type="entry name" value="Classic Zinc Finger"/>
    <property type="match status" value="6"/>
</dbReference>
<dbReference type="InterPro" id="IPR036236">
    <property type="entry name" value="Znf_C2H2_sf"/>
</dbReference>
<feature type="compositionally biased region" description="Basic and acidic residues" evidence="7">
    <location>
        <begin position="1110"/>
        <end position="1142"/>
    </location>
</feature>
<feature type="compositionally biased region" description="Low complexity" evidence="7">
    <location>
        <begin position="418"/>
        <end position="450"/>
    </location>
</feature>
<accession>A0A8D8SIT4</accession>
<sequence>MHISSAHARTDLSAFYRSRGSPTVSELLSLSAAARENERVKYAQYLSEGMRSERDALYSSEGMRNGRDREAPASPSDGESGPDVKNEGFSPPGADLQTKPTDLTVNKKHKLKTNNNNSNVNNNNSFDTKKIKLNGVVLNNVDDLSPVIKHYENAHKLHICSQCDASFPDLASFSQHQKSHLENDLQARLANNNNLSTVLDNNSSHTESKPRPPPQPNLVELQCKHCSSVFGNLAELSEHFVSHCLTMVKLFSCPACQSSFGSGEELTKHLGEAHVAKLYKCSLCSETYESKLLIQLHLTQAHHKELKLYRCTKCPLPSPSKSNGAVFPLGASFPSHAEFTAHVRSAHPLQPSDICTRIVPQAPPLLQCIFCLSQFHSASELQLHLAEHTAGPLQCPLCPKTFRVQFLLETHLTTHHTPLLSSNTTDSPQSHHPHSSKPSSLSPSTLKSLHISSPNQNQGHHLSTNQNQGHLSAANQNALFCDLCERKDFLSEPELAAHRKLHVTKSAGKVSLSCAYCAENFKSRSDLESHMRTHSVGSGASVVATGVSGGAGGKHKCNICDEIFTTASGLAEHKLTHCKVIYGTTCTKCKGSVTTETAFLQHLQQHSISNTSSNNSSSTSSGNILLPTSCIICCQTLNTELETKLHSNFHLKANANLSQNTANSIPASLTQNTLSNSVVTSLQSIQHSVATSNIQNSVVSSMASLVPPSPSVVKSGAGDREQQQLRKMIEFAHAHAQAEKQQKNGGGKSGGGVGSNQFACSQCSASFDSHEALQNHIVSQRCQRSSSAHTTHECRLCCQIYPDAVSLQAHLIEHTFEGLSSYTCFVCLTQFTGVTGLQSHIRTHHPGPASRSYECSHCPDVRFFFKAELENHTLIVHGTGETIRQRGVQDPTTDYEKMSSYFQYQKSLQQYQQQQQLQYKQQLQQRSDENSSQRSRNGRSELSSLRENHRELLAKRRKYSAELNKTRDETERHGEHVKKEIQKYEENSREHDVEFKNEDNKHIGQNEERNDNGDCERSNNCDGTDQSFGNNNQSDDSTKIHKQNDQDSHANDVDMYEEENSDRDEKNENLRTQIENERLVRPDESQDVDMNGEEERDNDDEEVIGKLGKIKRESINEDGKEDKCDREDERRITDDVRNSKSGEVKVEIKKEVLAEDEDIDVGNHC</sequence>
<dbReference type="PROSITE" id="PS50157">
    <property type="entry name" value="ZINC_FINGER_C2H2_2"/>
    <property type="match status" value="8"/>
</dbReference>
<evidence type="ECO:0000256" key="1">
    <source>
        <dbReference type="ARBA" id="ARBA00022723"/>
    </source>
</evidence>
<evidence type="ECO:0000256" key="2">
    <source>
        <dbReference type="ARBA" id="ARBA00022737"/>
    </source>
</evidence>
<evidence type="ECO:0000259" key="8">
    <source>
        <dbReference type="PROSITE" id="PS50157"/>
    </source>
</evidence>
<feature type="compositionally biased region" description="Basic and acidic residues" evidence="7">
    <location>
        <begin position="1063"/>
        <end position="1084"/>
    </location>
</feature>
<feature type="compositionally biased region" description="Polar residues" evidence="7">
    <location>
        <begin position="1020"/>
        <end position="1035"/>
    </location>
</feature>
<feature type="compositionally biased region" description="Polar residues" evidence="7">
    <location>
        <begin position="932"/>
        <end position="943"/>
    </location>
</feature>
<dbReference type="SUPFAM" id="SSF57667">
    <property type="entry name" value="beta-beta-alpha zinc fingers"/>
    <property type="match status" value="1"/>
</dbReference>
<feature type="domain" description="C2H2-type" evidence="8">
    <location>
        <begin position="393"/>
        <end position="415"/>
    </location>
</feature>
<evidence type="ECO:0000256" key="6">
    <source>
        <dbReference type="PROSITE-ProRule" id="PRU00042"/>
    </source>
</evidence>
<feature type="compositionally biased region" description="Polar residues" evidence="7">
    <location>
        <begin position="451"/>
        <end position="467"/>
    </location>
</feature>
<feature type="domain" description="C2H2-type" evidence="8">
    <location>
        <begin position="758"/>
        <end position="785"/>
    </location>
</feature>
<evidence type="ECO:0000256" key="5">
    <source>
        <dbReference type="ARBA" id="ARBA00023242"/>
    </source>
</evidence>
<feature type="compositionally biased region" description="Acidic residues" evidence="7">
    <location>
        <begin position="1085"/>
        <end position="1102"/>
    </location>
</feature>
<dbReference type="PANTHER" id="PTHR24377">
    <property type="entry name" value="IP01015P-RELATED"/>
    <property type="match status" value="1"/>
</dbReference>
<keyword evidence="1" id="KW-0479">Metal-binding</keyword>
<evidence type="ECO:0000256" key="3">
    <source>
        <dbReference type="ARBA" id="ARBA00022771"/>
    </source>
</evidence>
<dbReference type="PROSITE" id="PS00028">
    <property type="entry name" value="ZINC_FINGER_C2H2_1"/>
    <property type="match status" value="10"/>
</dbReference>
<dbReference type="InterPro" id="IPR013087">
    <property type="entry name" value="Znf_C2H2_type"/>
</dbReference>
<keyword evidence="3 6" id="KW-0863">Zinc-finger</keyword>
<dbReference type="EMBL" id="HBUF01223543">
    <property type="protein sequence ID" value="CAG6670508.1"/>
    <property type="molecule type" value="Transcribed_RNA"/>
</dbReference>